<name>A0A5S6QJN8_TRIMR</name>
<organism evidence="1 2">
    <name type="scientific">Trichuris muris</name>
    <name type="common">Mouse whipworm</name>
    <dbReference type="NCBI Taxonomy" id="70415"/>
    <lineage>
        <taxon>Eukaryota</taxon>
        <taxon>Metazoa</taxon>
        <taxon>Ecdysozoa</taxon>
        <taxon>Nematoda</taxon>
        <taxon>Enoplea</taxon>
        <taxon>Dorylaimia</taxon>
        <taxon>Trichinellida</taxon>
        <taxon>Trichuridae</taxon>
        <taxon>Trichuris</taxon>
    </lineage>
</organism>
<sequence>MLTGELDDVLLEPLRQAPDLFDNETLAALSQMPAMPGELSPSKICVFILVHTYYFTLSNKNMVEKHVFVSVLKEIIFKRKGGRSFSEMCNFLATRLSDGVGACFVAVLNKAKNVITKSFGAFFVKMRCFCCRLLKNSSLRSDDFLGCVIKDFGKYFWNMPDLALLSVTYECFRTYVNPRRIMRITRQPEKIAVDLSDSDSDDCGHTSGFDSSSSLSIEFNRYHVRSEPKIPVGMFARETELFAREQIAHIRLGTGQAYPFKLLDDWLLAMRNRYSRLYSLRYLHFLNSMRILNAHVAEIDLLESCSKIHCPEYGEDERAKGPKSRRRKFAPTAAIVQKFIFRAELMLQCGRRQMAKQLYSECLRASAIRHNNRMVASCLFPLTLLETGLNQVACFKSLLVTMKMIPSPGIPVLRFYIKHWLATIEIEHMLPTKRLNQLIGLAEEANKLMKTKDVFNDAPHLAMVANVALSSHALLCGNYEKANDLWINLQVQRANSTLATFLQGDVKAARKSLRSLKLTFREYEQSCHWRKCEASMDFASSYFKQDNAGCRDSLITLATFCPVEAKLKECALLLSNGEIGECQKLLVHIRNDCEEKRIYLFRWLLLAAETAGYQCGDTERMSSYVHILRQISVHQNDTNVPALIGLLQATIHLLRGDGNQLVLIGLDTLRMLDKRGSAFEQGQCRFLLSVGYLLEARQAVEAEEKEKALNTSAEHMTEAASLFGRAEAPYYEKVAVWYLAQTYHALGRWKLRNQKAETFLLLDEAHPGDCHMQFLAKALLVPK</sequence>
<dbReference type="WBParaSite" id="TMUE_2000007092.1">
    <property type="protein sequence ID" value="TMUE_2000007092.1"/>
    <property type="gene ID" value="WBGene00288240"/>
</dbReference>
<dbReference type="Proteomes" id="UP000046395">
    <property type="component" value="Unassembled WGS sequence"/>
</dbReference>
<dbReference type="STRING" id="70415.A0A5S6QJN8"/>
<protein>
    <submittedName>
        <fullName evidence="2">Anaphase-promoting complex subunit 5</fullName>
    </submittedName>
</protein>
<dbReference type="AlphaFoldDB" id="A0A5S6QJN8"/>
<reference evidence="2" key="1">
    <citation type="submission" date="2019-12" db="UniProtKB">
        <authorList>
            <consortium name="WormBaseParasite"/>
        </authorList>
    </citation>
    <scope>IDENTIFICATION</scope>
</reference>
<accession>A0A5S6QJN8</accession>
<keyword evidence="1" id="KW-1185">Reference proteome</keyword>
<evidence type="ECO:0000313" key="2">
    <source>
        <dbReference type="WBParaSite" id="TMUE_2000007092.1"/>
    </source>
</evidence>
<evidence type="ECO:0000313" key="1">
    <source>
        <dbReference type="Proteomes" id="UP000046395"/>
    </source>
</evidence>
<proteinExistence type="predicted"/>